<dbReference type="Proteomes" id="UP000266327">
    <property type="component" value="Unassembled WGS sequence"/>
</dbReference>
<dbReference type="OrthoDB" id="5292474at2"/>
<sequence length="270" mass="29834">MAAPFLQQIDWERPWLSLLRPSAQPILAAPDWRAALNDAAHAAGLCNQRGLPIRFVPQADLPAGVAYEEFIGATGGVPTRDNLHDFFNALVWLTFPTIKKQLNALQAAEITSRAARVITEDKPGGARGKLRDAATIFDENAALLVCSDPQWVDALRAHRWQETLLEQRPAFGNSVEIFLFGHALMEKLVAPYKAITAHTWVVPADAGFFSLSRPQQCAWIDDTITRQLQDGLRTGDFTPLPVLGVPGWCAGQDADFYADRQVFRPPRRAA</sequence>
<evidence type="ECO:0000313" key="2">
    <source>
        <dbReference type="Proteomes" id="UP000266327"/>
    </source>
</evidence>
<gene>
    <name evidence="1" type="ORF">D3878_12195</name>
</gene>
<protein>
    <submittedName>
        <fullName evidence="1">DUF3025 domain-containing protein</fullName>
    </submittedName>
</protein>
<proteinExistence type="predicted"/>
<dbReference type="Pfam" id="PF11227">
    <property type="entry name" value="DUF3025"/>
    <property type="match status" value="1"/>
</dbReference>
<comment type="caution">
    <text evidence="1">The sequence shown here is derived from an EMBL/GenBank/DDBJ whole genome shotgun (WGS) entry which is preliminary data.</text>
</comment>
<dbReference type="InterPro" id="IPR021390">
    <property type="entry name" value="DUF3025"/>
</dbReference>
<dbReference type="RefSeq" id="WP_119785722.1">
    <property type="nucleotide sequence ID" value="NZ_QYUQ01000002.1"/>
</dbReference>
<name>A0A3A3G3K4_9BURK</name>
<organism evidence="1 2">
    <name type="scientific">Noviherbaspirillum sedimenti</name>
    <dbReference type="NCBI Taxonomy" id="2320865"/>
    <lineage>
        <taxon>Bacteria</taxon>
        <taxon>Pseudomonadati</taxon>
        <taxon>Pseudomonadota</taxon>
        <taxon>Betaproteobacteria</taxon>
        <taxon>Burkholderiales</taxon>
        <taxon>Oxalobacteraceae</taxon>
        <taxon>Noviherbaspirillum</taxon>
    </lineage>
</organism>
<dbReference type="AlphaFoldDB" id="A0A3A3G3K4"/>
<reference evidence="2" key="1">
    <citation type="submission" date="2018-09" db="EMBL/GenBank/DDBJ databases">
        <authorList>
            <person name="Zhu H."/>
        </authorList>
    </citation>
    <scope>NUCLEOTIDE SEQUENCE [LARGE SCALE GENOMIC DNA]</scope>
    <source>
        <strain evidence="2">K1S02-23</strain>
    </source>
</reference>
<accession>A0A3A3G3K4</accession>
<dbReference type="EMBL" id="QYUQ01000002">
    <property type="protein sequence ID" value="RJG02245.1"/>
    <property type="molecule type" value="Genomic_DNA"/>
</dbReference>
<keyword evidence="2" id="KW-1185">Reference proteome</keyword>
<evidence type="ECO:0000313" key="1">
    <source>
        <dbReference type="EMBL" id="RJG02245.1"/>
    </source>
</evidence>